<dbReference type="EMBL" id="QYUR01000003">
    <property type="protein sequence ID" value="RJG11067.1"/>
    <property type="molecule type" value="Genomic_DNA"/>
</dbReference>
<keyword evidence="1" id="KW-0732">Signal</keyword>
<proteinExistence type="predicted"/>
<comment type="caution">
    <text evidence="2">The sequence shown here is derived from an EMBL/GenBank/DDBJ whole genome shotgun (WGS) entry which is preliminary data.</text>
</comment>
<feature type="signal peptide" evidence="1">
    <location>
        <begin position="1"/>
        <end position="31"/>
    </location>
</feature>
<evidence type="ECO:0000313" key="3">
    <source>
        <dbReference type="Proteomes" id="UP000284021"/>
    </source>
</evidence>
<accession>A0A418XF81</accession>
<name>A0A418XF81_9PSED</name>
<feature type="chain" id="PRO_5019002843" evidence="1">
    <location>
        <begin position="32"/>
        <end position="65"/>
    </location>
</feature>
<dbReference type="AlphaFoldDB" id="A0A418XF81"/>
<gene>
    <name evidence="2" type="ORF">D3879_15480</name>
</gene>
<dbReference type="Proteomes" id="UP000284021">
    <property type="component" value="Unassembled WGS sequence"/>
</dbReference>
<reference evidence="2 3" key="1">
    <citation type="submission" date="2018-09" db="EMBL/GenBank/DDBJ databases">
        <authorList>
            <person name="Zhu H."/>
        </authorList>
    </citation>
    <scope>NUCLEOTIDE SEQUENCE [LARGE SCALE GENOMIC DNA]</scope>
    <source>
        <strain evidence="2 3">K1S02-6</strain>
    </source>
</reference>
<keyword evidence="3" id="KW-1185">Reference proteome</keyword>
<evidence type="ECO:0000313" key="2">
    <source>
        <dbReference type="EMBL" id="RJG11067.1"/>
    </source>
</evidence>
<evidence type="ECO:0000256" key="1">
    <source>
        <dbReference type="SAM" id="SignalP"/>
    </source>
</evidence>
<organism evidence="2 3">
    <name type="scientific">Pseudomonas cavernicola</name>
    <dbReference type="NCBI Taxonomy" id="2320866"/>
    <lineage>
        <taxon>Bacteria</taxon>
        <taxon>Pseudomonadati</taxon>
        <taxon>Pseudomonadota</taxon>
        <taxon>Gammaproteobacteria</taxon>
        <taxon>Pseudomonadales</taxon>
        <taxon>Pseudomonadaceae</taxon>
        <taxon>Pseudomonas</taxon>
    </lineage>
</organism>
<protein>
    <submittedName>
        <fullName evidence="2">Uncharacterized protein</fullName>
    </submittedName>
</protein>
<dbReference type="RefSeq" id="WP_119955198.1">
    <property type="nucleotide sequence ID" value="NZ_QYUR01000003.1"/>
</dbReference>
<sequence>MDMRINKLYSALALAGVLAIGSSLLGPTVFAADNVPGPVAGTKVTEAYARAQTRSDQWAMETATA</sequence>